<protein>
    <submittedName>
        <fullName evidence="3">UDP-N-acetylglucosamine 2-epimerase (Non-hydrolysing)</fullName>
    </submittedName>
</protein>
<sequence length="395" mass="42594">MSAPAWPAQLGPVICVVGARPNFMKMAPILRAFAAHSPAIPVVLVHTGQHYDRSMNDRLFEDLKLPHPDINLGVGSGSHTVQTAEVMRRFEPVLDDYRPSCVLVVGDVNSTLACSLVAVKKEIPVVHVEAGLRSYDRRMPEEINRVLTDQMADRLYTTERSAQVNLEAEGIDAARVCFVGNVMIDSLLHNRAMARPVAQTLAEAGIAADWLAPGSAYGVITLHRPSNVDQPETLQPLLATLARIAEHLPLIFAMHPRTRANIERFGLQELLPAARIAVLPPQGYLEMLGLMDGARLVLTDSGGLQEETTALGVPCLTLRENTERPITVEQGSNSLVGIVPASIEQAAQAVLAGAGKSGRMPELWDGQAAERIAADLYAWLSAAAATPHAEGVRHV</sequence>
<dbReference type="Pfam" id="PF02350">
    <property type="entry name" value="Epimerase_2"/>
    <property type="match status" value="1"/>
</dbReference>
<evidence type="ECO:0000313" key="3">
    <source>
        <dbReference type="EMBL" id="SFZ71671.1"/>
    </source>
</evidence>
<dbReference type="InterPro" id="IPR029767">
    <property type="entry name" value="WecB-like"/>
</dbReference>
<dbReference type="STRING" id="1121279.SAMN02745887_00429"/>
<comment type="similarity">
    <text evidence="1">Belongs to the UDP-N-acetylglucosamine 2-epimerase family.</text>
</comment>
<gene>
    <name evidence="3" type="ORF">SAMN02745887_00429</name>
</gene>
<keyword evidence="1" id="KW-0413">Isomerase</keyword>
<reference evidence="3 4" key="1">
    <citation type="submission" date="2016-11" db="EMBL/GenBank/DDBJ databases">
        <authorList>
            <person name="Jaros S."/>
            <person name="Januszkiewicz K."/>
            <person name="Wedrychowicz H."/>
        </authorList>
    </citation>
    <scope>NUCLEOTIDE SEQUENCE [LARGE SCALE GENOMIC DNA]</scope>
    <source>
        <strain evidence="3 4">DSM 18899</strain>
    </source>
</reference>
<dbReference type="PANTHER" id="PTHR43174">
    <property type="entry name" value="UDP-N-ACETYLGLUCOSAMINE 2-EPIMERASE"/>
    <property type="match status" value="1"/>
</dbReference>
<dbReference type="OrthoDB" id="9803238at2"/>
<keyword evidence="4" id="KW-1185">Reference proteome</keyword>
<organism evidence="3 4">
    <name type="scientific">Chitinimonas taiwanensis DSM 18899</name>
    <dbReference type="NCBI Taxonomy" id="1121279"/>
    <lineage>
        <taxon>Bacteria</taxon>
        <taxon>Pseudomonadati</taxon>
        <taxon>Pseudomonadota</taxon>
        <taxon>Betaproteobacteria</taxon>
        <taxon>Neisseriales</taxon>
        <taxon>Chitinibacteraceae</taxon>
        <taxon>Chitinimonas</taxon>
    </lineage>
</organism>
<feature type="domain" description="UDP-N-acetylglucosamine 2-epimerase" evidence="2">
    <location>
        <begin position="37"/>
        <end position="374"/>
    </location>
</feature>
<dbReference type="InterPro" id="IPR003331">
    <property type="entry name" value="UDP_GlcNAc_Epimerase_2_dom"/>
</dbReference>
<dbReference type="SUPFAM" id="SSF53756">
    <property type="entry name" value="UDP-Glycosyltransferase/glycogen phosphorylase"/>
    <property type="match status" value="1"/>
</dbReference>
<dbReference type="CDD" id="cd03786">
    <property type="entry name" value="GTB_UDP-GlcNAc_2-Epimerase"/>
    <property type="match status" value="1"/>
</dbReference>
<dbReference type="EMBL" id="FPKR01000002">
    <property type="protein sequence ID" value="SFZ71671.1"/>
    <property type="molecule type" value="Genomic_DNA"/>
</dbReference>
<accession>A0A1K2H6Z8</accession>
<proteinExistence type="inferred from homology"/>
<dbReference type="Proteomes" id="UP000186513">
    <property type="component" value="Unassembled WGS sequence"/>
</dbReference>
<dbReference type="PANTHER" id="PTHR43174:SF1">
    <property type="entry name" value="UDP-N-ACETYLGLUCOSAMINE 2-EPIMERASE"/>
    <property type="match status" value="1"/>
</dbReference>
<evidence type="ECO:0000256" key="1">
    <source>
        <dbReference type="RuleBase" id="RU003513"/>
    </source>
</evidence>
<dbReference type="Gene3D" id="3.40.50.2000">
    <property type="entry name" value="Glycogen Phosphorylase B"/>
    <property type="match status" value="2"/>
</dbReference>
<dbReference type="NCBIfam" id="TIGR00236">
    <property type="entry name" value="wecB"/>
    <property type="match status" value="1"/>
</dbReference>
<name>A0A1K2H6Z8_9NEIS</name>
<dbReference type="RefSeq" id="WP_072426982.1">
    <property type="nucleotide sequence ID" value="NZ_FPKR01000002.1"/>
</dbReference>
<evidence type="ECO:0000259" key="2">
    <source>
        <dbReference type="Pfam" id="PF02350"/>
    </source>
</evidence>
<dbReference type="GO" id="GO:0016853">
    <property type="term" value="F:isomerase activity"/>
    <property type="evidence" value="ECO:0007669"/>
    <property type="project" value="UniProtKB-KW"/>
</dbReference>
<evidence type="ECO:0000313" key="4">
    <source>
        <dbReference type="Proteomes" id="UP000186513"/>
    </source>
</evidence>
<dbReference type="AlphaFoldDB" id="A0A1K2H6Z8"/>